<dbReference type="EMBL" id="JAJVKT010000004">
    <property type="protein sequence ID" value="MCE7507895.1"/>
    <property type="molecule type" value="Genomic_DNA"/>
</dbReference>
<evidence type="ECO:0000256" key="1">
    <source>
        <dbReference type="SAM" id="MobiDB-lite"/>
    </source>
</evidence>
<name>A0A9Q3W3D5_9GAMM</name>
<organism evidence="3 4">
    <name type="scientific">Alloalcanivorax xenomutans</name>
    <dbReference type="NCBI Taxonomy" id="1094342"/>
    <lineage>
        <taxon>Bacteria</taxon>
        <taxon>Pseudomonadati</taxon>
        <taxon>Pseudomonadota</taxon>
        <taxon>Gammaproteobacteria</taxon>
        <taxon>Oceanospirillales</taxon>
        <taxon>Alcanivoracaceae</taxon>
        <taxon>Alloalcanivorax</taxon>
    </lineage>
</organism>
<keyword evidence="2" id="KW-0732">Signal</keyword>
<dbReference type="Proteomes" id="UP001107961">
    <property type="component" value="Unassembled WGS sequence"/>
</dbReference>
<evidence type="ECO:0000313" key="4">
    <source>
        <dbReference type="Proteomes" id="UP001107961"/>
    </source>
</evidence>
<comment type="caution">
    <text evidence="3">The sequence shown here is derived from an EMBL/GenBank/DDBJ whole genome shotgun (WGS) entry which is preliminary data.</text>
</comment>
<reference evidence="3" key="1">
    <citation type="submission" date="2022-01" db="EMBL/GenBank/DDBJ databases">
        <authorList>
            <person name="Karlyshev A.V."/>
            <person name="Jaspars M."/>
        </authorList>
    </citation>
    <scope>NUCLEOTIDE SEQUENCE</scope>
    <source>
        <strain evidence="3">AGSA3-2</strain>
    </source>
</reference>
<accession>A0A9Q3W3D5</accession>
<protein>
    <submittedName>
        <fullName evidence="3">DUF2066 domain-containing protein</fullName>
    </submittedName>
</protein>
<proteinExistence type="predicted"/>
<sequence>MARPIEARWTELMTRLLCCVLLLLALAPGAGADTLGQVSLPVNDGPGGEAPGDEALRDGLERLTRRLTGRAEVADLPGVAGALATPDRWLQAYRYQQAGDATRLELEFDGAALRRYLANQGAPVWRGEPPTVLVWMVAGSGRGNVVSAGDDLADAMTDVAAQRGVTLRFPAWDEQDREGLSVADIRGRFDEPVLAASRRYRSDWVATAVLYDGRQETLNWRLMEGRETVTQDRDSGERGALLSGMVTAVADTLNERYGDEIRTADGQQKDPPTALPTTSVGTGPAVAGGPAPSATGPDSFDDMTLLAVRGVSSLRDLTALRQALSQAPGVASVEVRSLDGDQVLIQLSPAGLAPARDVAGLSECGESQGRALYCWQP</sequence>
<gene>
    <name evidence="3" type="ORF">LZG35_04555</name>
</gene>
<dbReference type="AlphaFoldDB" id="A0A9Q3W3D5"/>
<feature type="compositionally biased region" description="Low complexity" evidence="1">
    <location>
        <begin position="277"/>
        <end position="297"/>
    </location>
</feature>
<feature type="signal peptide" evidence="2">
    <location>
        <begin position="1"/>
        <end position="32"/>
    </location>
</feature>
<dbReference type="InterPro" id="IPR018642">
    <property type="entry name" value="DUF2066"/>
</dbReference>
<dbReference type="Pfam" id="PF09839">
    <property type="entry name" value="DUF2066"/>
    <property type="match status" value="1"/>
</dbReference>
<feature type="chain" id="PRO_5040135787" evidence="2">
    <location>
        <begin position="33"/>
        <end position="377"/>
    </location>
</feature>
<feature type="region of interest" description="Disordered" evidence="1">
    <location>
        <begin position="261"/>
        <end position="298"/>
    </location>
</feature>
<evidence type="ECO:0000256" key="2">
    <source>
        <dbReference type="SAM" id="SignalP"/>
    </source>
</evidence>
<keyword evidence="4" id="KW-1185">Reference proteome</keyword>
<evidence type="ECO:0000313" key="3">
    <source>
        <dbReference type="EMBL" id="MCE7507895.1"/>
    </source>
</evidence>
<dbReference type="RefSeq" id="WP_080531195.1">
    <property type="nucleotide sequence ID" value="NZ_CP012331.1"/>
</dbReference>